<reference evidence="1" key="2">
    <citation type="submission" date="2023-06" db="EMBL/GenBank/DDBJ databases">
        <authorList>
            <consortium name="Lawrence Berkeley National Laboratory"/>
            <person name="Haridas S."/>
            <person name="Hensen N."/>
            <person name="Bonometti L."/>
            <person name="Westerberg I."/>
            <person name="Brannstrom I.O."/>
            <person name="Guillou S."/>
            <person name="Cros-Aarteil S."/>
            <person name="Calhoun S."/>
            <person name="Kuo A."/>
            <person name="Mondo S."/>
            <person name="Pangilinan J."/>
            <person name="Riley R."/>
            <person name="LaButti K."/>
            <person name="Andreopoulos B."/>
            <person name="Lipzen A."/>
            <person name="Chen C."/>
            <person name="Yanf M."/>
            <person name="Daum C."/>
            <person name="Ng V."/>
            <person name="Clum A."/>
            <person name="Steindorff A."/>
            <person name="Ohm R."/>
            <person name="Martin F."/>
            <person name="Silar P."/>
            <person name="Natvig D."/>
            <person name="Lalanne C."/>
            <person name="Gautier V."/>
            <person name="Ament-velasquez S.L."/>
            <person name="Kruys A."/>
            <person name="Hutchinson M.I."/>
            <person name="Powell A.J."/>
            <person name="Barry K."/>
            <person name="Miller A.N."/>
            <person name="Grigoriev I.V."/>
            <person name="Debuchy R."/>
            <person name="Gladieux P."/>
            <person name="Thoren M.H."/>
            <person name="Johannesson H."/>
        </authorList>
    </citation>
    <scope>NUCLEOTIDE SEQUENCE</scope>
    <source>
        <strain evidence="1">CBS 232.78</strain>
    </source>
</reference>
<dbReference type="EMBL" id="JAULSW010000006">
    <property type="protein sequence ID" value="KAK3378161.1"/>
    <property type="molecule type" value="Genomic_DNA"/>
</dbReference>
<comment type="caution">
    <text evidence="1">The sequence shown here is derived from an EMBL/GenBank/DDBJ whole genome shotgun (WGS) entry which is preliminary data.</text>
</comment>
<dbReference type="AlphaFoldDB" id="A0AAE0NC06"/>
<dbReference type="Proteomes" id="UP001285441">
    <property type="component" value="Unassembled WGS sequence"/>
</dbReference>
<gene>
    <name evidence="1" type="ORF">B0H63DRAFT_238563</name>
</gene>
<evidence type="ECO:0000313" key="1">
    <source>
        <dbReference type="EMBL" id="KAK3378161.1"/>
    </source>
</evidence>
<name>A0AAE0NC06_9PEZI</name>
<organism evidence="1 2">
    <name type="scientific">Podospora didyma</name>
    <dbReference type="NCBI Taxonomy" id="330526"/>
    <lineage>
        <taxon>Eukaryota</taxon>
        <taxon>Fungi</taxon>
        <taxon>Dikarya</taxon>
        <taxon>Ascomycota</taxon>
        <taxon>Pezizomycotina</taxon>
        <taxon>Sordariomycetes</taxon>
        <taxon>Sordariomycetidae</taxon>
        <taxon>Sordariales</taxon>
        <taxon>Podosporaceae</taxon>
        <taxon>Podospora</taxon>
    </lineage>
</organism>
<evidence type="ECO:0000313" key="2">
    <source>
        <dbReference type="Proteomes" id="UP001285441"/>
    </source>
</evidence>
<sequence>MQTFCYFGIQSLNRSRICLFVLPCGFCYTDCQPTHELGAVATYNHHICCQVRMCNEMRNDYIDVVMRQCGLPNNSSALCSSYPLLFFAGG</sequence>
<accession>A0AAE0NC06</accession>
<proteinExistence type="predicted"/>
<reference evidence="1" key="1">
    <citation type="journal article" date="2023" name="Mol. Phylogenet. Evol.">
        <title>Genome-scale phylogeny and comparative genomics of the fungal order Sordariales.</title>
        <authorList>
            <person name="Hensen N."/>
            <person name="Bonometti L."/>
            <person name="Westerberg I."/>
            <person name="Brannstrom I.O."/>
            <person name="Guillou S."/>
            <person name="Cros-Aarteil S."/>
            <person name="Calhoun S."/>
            <person name="Haridas S."/>
            <person name="Kuo A."/>
            <person name="Mondo S."/>
            <person name="Pangilinan J."/>
            <person name="Riley R."/>
            <person name="LaButti K."/>
            <person name="Andreopoulos B."/>
            <person name="Lipzen A."/>
            <person name="Chen C."/>
            <person name="Yan M."/>
            <person name="Daum C."/>
            <person name="Ng V."/>
            <person name="Clum A."/>
            <person name="Steindorff A."/>
            <person name="Ohm R.A."/>
            <person name="Martin F."/>
            <person name="Silar P."/>
            <person name="Natvig D.O."/>
            <person name="Lalanne C."/>
            <person name="Gautier V."/>
            <person name="Ament-Velasquez S.L."/>
            <person name="Kruys A."/>
            <person name="Hutchinson M.I."/>
            <person name="Powell A.J."/>
            <person name="Barry K."/>
            <person name="Miller A.N."/>
            <person name="Grigoriev I.V."/>
            <person name="Debuchy R."/>
            <person name="Gladieux P."/>
            <person name="Hiltunen Thoren M."/>
            <person name="Johannesson H."/>
        </authorList>
    </citation>
    <scope>NUCLEOTIDE SEQUENCE</scope>
    <source>
        <strain evidence="1">CBS 232.78</strain>
    </source>
</reference>
<keyword evidence="2" id="KW-1185">Reference proteome</keyword>
<protein>
    <submittedName>
        <fullName evidence="1">Uncharacterized protein</fullName>
    </submittedName>
</protein>